<evidence type="ECO:0000256" key="1">
    <source>
        <dbReference type="ARBA" id="ARBA00022723"/>
    </source>
</evidence>
<dbReference type="Pfam" id="PF00962">
    <property type="entry name" value="A_deaminase"/>
    <property type="match status" value="1"/>
</dbReference>
<keyword evidence="1 5" id="KW-0479">Metal-binding</keyword>
<dbReference type="PANTHER" id="PTHR43114">
    <property type="entry name" value="ADENINE DEAMINASE"/>
    <property type="match status" value="1"/>
</dbReference>
<dbReference type="EC" id="3.5.4.2" evidence="5"/>
<evidence type="ECO:0000256" key="5">
    <source>
        <dbReference type="HAMAP-Rule" id="MF_01962"/>
    </source>
</evidence>
<organism evidence="7 8">
    <name type="scientific">Mesopusillimonas faecipullorum</name>
    <dbReference type="NCBI Taxonomy" id="2755040"/>
    <lineage>
        <taxon>Bacteria</taxon>
        <taxon>Pseudomonadati</taxon>
        <taxon>Pseudomonadota</taxon>
        <taxon>Betaproteobacteria</taxon>
        <taxon>Burkholderiales</taxon>
        <taxon>Alcaligenaceae</taxon>
        <taxon>Mesopusillimonas</taxon>
    </lineage>
</organism>
<comment type="similarity">
    <text evidence="5">Belongs to the metallo-dependent hydrolases superfamily. Adenosine and AMP deaminases family. Adenine deaminase type 2 subfamily.</text>
</comment>
<dbReference type="InterPro" id="IPR028892">
    <property type="entry name" value="ADE"/>
</dbReference>
<keyword evidence="8" id="KW-1185">Reference proteome</keyword>
<evidence type="ECO:0000256" key="3">
    <source>
        <dbReference type="ARBA" id="ARBA00022833"/>
    </source>
</evidence>
<dbReference type="NCBIfam" id="TIGR01430">
    <property type="entry name" value="aden_deam"/>
    <property type="match status" value="1"/>
</dbReference>
<feature type="site" description="Important for catalytic activity" evidence="5">
    <location>
        <position position="234"/>
    </location>
</feature>
<dbReference type="NCBIfam" id="NF006850">
    <property type="entry name" value="PRK09358.1-6"/>
    <property type="match status" value="1"/>
</dbReference>
<evidence type="ECO:0000313" key="8">
    <source>
        <dbReference type="Proteomes" id="UP000776983"/>
    </source>
</evidence>
<feature type="binding site" evidence="5">
    <location>
        <position position="210"/>
    </location>
    <ligand>
        <name>Zn(2+)</name>
        <dbReference type="ChEBI" id="CHEBI:29105"/>
        <note>catalytic</note>
    </ligand>
</feature>
<comment type="catalytic activity">
    <reaction evidence="5">
        <text>adenine + H2O + H(+) = hypoxanthine + NH4(+)</text>
        <dbReference type="Rhea" id="RHEA:23688"/>
        <dbReference type="ChEBI" id="CHEBI:15377"/>
        <dbReference type="ChEBI" id="CHEBI:15378"/>
        <dbReference type="ChEBI" id="CHEBI:16708"/>
        <dbReference type="ChEBI" id="CHEBI:17368"/>
        <dbReference type="ChEBI" id="CHEBI:28938"/>
        <dbReference type="EC" id="3.5.4.2"/>
    </reaction>
</comment>
<keyword evidence="4 5" id="KW-0546">Nucleotide metabolism</keyword>
<evidence type="ECO:0000259" key="6">
    <source>
        <dbReference type="Pfam" id="PF00962"/>
    </source>
</evidence>
<accession>A0ABS8CDA9</accession>
<keyword evidence="2 5" id="KW-0378">Hydrolase</keyword>
<keyword evidence="3 5" id="KW-0862">Zinc</keyword>
<dbReference type="InterPro" id="IPR006330">
    <property type="entry name" value="Ado/ade_deaminase"/>
</dbReference>
<comment type="caution">
    <text evidence="7">The sequence shown here is derived from an EMBL/GenBank/DDBJ whole genome shotgun (WGS) entry which is preliminary data.</text>
</comment>
<dbReference type="HAMAP" id="MF_01962">
    <property type="entry name" value="Adenine_deaminase"/>
    <property type="match status" value="1"/>
</dbReference>
<dbReference type="RefSeq" id="WP_226954381.1">
    <property type="nucleotide sequence ID" value="NZ_JACDXW010000004.1"/>
</dbReference>
<feature type="binding site" evidence="5">
    <location>
        <position position="292"/>
    </location>
    <ligand>
        <name>substrate</name>
    </ligand>
</feature>
<dbReference type="Proteomes" id="UP000776983">
    <property type="component" value="Unassembled WGS sequence"/>
</dbReference>
<name>A0ABS8CDA9_9BURK</name>
<comment type="function">
    <text evidence="5">Catalyzes the hydrolytic deamination of adenine to hypoxanthine. Plays an important role in the purine salvage pathway and in nitrogen catabolism.</text>
</comment>
<gene>
    <name evidence="7" type="ORF">H0484_09730</name>
</gene>
<reference evidence="7 8" key="1">
    <citation type="submission" date="2020-07" db="EMBL/GenBank/DDBJ databases">
        <title>Pusillimonas sp. nov., isolated from poultry manure in Taiwan.</title>
        <authorList>
            <person name="Lin S.-Y."/>
            <person name="Tang Y.-S."/>
            <person name="Young C.-C."/>
        </authorList>
    </citation>
    <scope>NUCLEOTIDE SEQUENCE [LARGE SCALE GENOMIC DNA]</scope>
    <source>
        <strain evidence="7 8">CC-YST705</strain>
    </source>
</reference>
<dbReference type="EMBL" id="JACDXW010000004">
    <property type="protein sequence ID" value="MCB5364025.1"/>
    <property type="molecule type" value="Genomic_DNA"/>
</dbReference>
<dbReference type="GO" id="GO:0016787">
    <property type="term" value="F:hydrolase activity"/>
    <property type="evidence" value="ECO:0007669"/>
    <property type="project" value="UniProtKB-KW"/>
</dbReference>
<feature type="binding site" evidence="5">
    <location>
        <position position="28"/>
    </location>
    <ligand>
        <name>Zn(2+)</name>
        <dbReference type="ChEBI" id="CHEBI:29105"/>
        <note>catalytic</note>
    </ligand>
</feature>
<feature type="active site" description="Proton donor" evidence="5">
    <location>
        <position position="213"/>
    </location>
</feature>
<proteinExistence type="inferred from homology"/>
<dbReference type="Gene3D" id="3.20.20.140">
    <property type="entry name" value="Metal-dependent hydrolases"/>
    <property type="match status" value="1"/>
</dbReference>
<dbReference type="CDD" id="cd01320">
    <property type="entry name" value="ADA"/>
    <property type="match status" value="1"/>
</dbReference>
<dbReference type="InterPro" id="IPR032466">
    <property type="entry name" value="Metal_Hydrolase"/>
</dbReference>
<feature type="domain" description="Adenosine deaminase" evidence="6">
    <location>
        <begin position="21"/>
        <end position="345"/>
    </location>
</feature>
<protein>
    <recommendedName>
        <fullName evidence="5">Adenine deaminase</fullName>
        <shortName evidence="5">ADE</shortName>
        <ecNumber evidence="5">3.5.4.2</ecNumber>
    </recommendedName>
    <alternativeName>
        <fullName evidence="5">Adenine aminohydrolase</fullName>
        <shortName evidence="5">AAH</shortName>
    </alternativeName>
</protein>
<dbReference type="PANTHER" id="PTHR43114:SF6">
    <property type="entry name" value="ADENINE DEAMINASE"/>
    <property type="match status" value="1"/>
</dbReference>
<dbReference type="InterPro" id="IPR001365">
    <property type="entry name" value="A_deaminase_dom"/>
</dbReference>
<feature type="binding site" evidence="5">
    <location>
        <position position="26"/>
    </location>
    <ligand>
        <name>Zn(2+)</name>
        <dbReference type="ChEBI" id="CHEBI:29105"/>
        <note>catalytic</note>
    </ligand>
</feature>
<sequence>MTQTPSLAQAHHLRPFVLGLPKTELHLHIEGTLEPELIFALAERNGIQLPYPSVQALRDAYQFTDLQSFLDLYYAGAGVLITEQDFYDMTMAYLLRMRAEGVRHVEIMFDPQTHTVRGVDISTVFAGLARALREARDSWGLSAYLLLSFLRHLSEEDALVTLEQALPLREAYLDLWIGVGLDSGERGNPPEKFARVYERCRTLGFRLVAHAGEEGPAEYVRNALDVLQAERIDHGVRSEEDPALLQRLIHQRTPLTVCPLSNLKLQVVDELDQHNLARLLRLGLCVTINSDDPAYFGGYLVENYLATAQALNLTAPQLATLARNSISASFLPDARKLALLDELETYCQQYYAESQAMPQ</sequence>
<evidence type="ECO:0000256" key="2">
    <source>
        <dbReference type="ARBA" id="ARBA00022801"/>
    </source>
</evidence>
<dbReference type="SUPFAM" id="SSF51556">
    <property type="entry name" value="Metallo-dependent hydrolases"/>
    <property type="match status" value="1"/>
</dbReference>
<evidence type="ECO:0000256" key="4">
    <source>
        <dbReference type="ARBA" id="ARBA00023080"/>
    </source>
</evidence>
<evidence type="ECO:0000313" key="7">
    <source>
        <dbReference type="EMBL" id="MCB5364025.1"/>
    </source>
</evidence>
<comment type="cofactor">
    <cofactor evidence="5">
        <name>Zn(2+)</name>
        <dbReference type="ChEBI" id="CHEBI:29105"/>
    </cofactor>
    <text evidence="5">Binds 1 zinc ion per subunit.</text>
</comment>
<feature type="binding site" evidence="5">
    <location>
        <position position="291"/>
    </location>
    <ligand>
        <name>Zn(2+)</name>
        <dbReference type="ChEBI" id="CHEBI:29105"/>
        <note>catalytic</note>
    </ligand>
</feature>